<name>A0AAN8JWY2_PATCE</name>
<sequence length="73" mass="8277">MILKVIIQQKAAATDRTIVDSKAVVETLKRLSISPPIRIPNSQNSFIQFGKLPEPLKSMKWKIFAWRISGNNI</sequence>
<evidence type="ECO:0000313" key="1">
    <source>
        <dbReference type="EMBL" id="KAK6187367.1"/>
    </source>
</evidence>
<comment type="caution">
    <text evidence="1">The sequence shown here is derived from an EMBL/GenBank/DDBJ whole genome shotgun (WGS) entry which is preliminary data.</text>
</comment>
<organism evidence="1 2">
    <name type="scientific">Patella caerulea</name>
    <name type="common">Rayed Mediterranean limpet</name>
    <dbReference type="NCBI Taxonomy" id="87958"/>
    <lineage>
        <taxon>Eukaryota</taxon>
        <taxon>Metazoa</taxon>
        <taxon>Spiralia</taxon>
        <taxon>Lophotrochozoa</taxon>
        <taxon>Mollusca</taxon>
        <taxon>Gastropoda</taxon>
        <taxon>Patellogastropoda</taxon>
        <taxon>Patelloidea</taxon>
        <taxon>Patellidae</taxon>
        <taxon>Patella</taxon>
    </lineage>
</organism>
<reference evidence="1 2" key="1">
    <citation type="submission" date="2024-01" db="EMBL/GenBank/DDBJ databases">
        <title>The genome of the rayed Mediterranean limpet Patella caerulea (Linnaeus, 1758).</title>
        <authorList>
            <person name="Anh-Thu Weber A."/>
            <person name="Halstead-Nussloch G."/>
        </authorList>
    </citation>
    <scope>NUCLEOTIDE SEQUENCE [LARGE SCALE GENOMIC DNA]</scope>
    <source>
        <strain evidence="1">AATW-2023a</strain>
        <tissue evidence="1">Whole specimen</tissue>
    </source>
</reference>
<gene>
    <name evidence="1" type="ORF">SNE40_005415</name>
</gene>
<dbReference type="AlphaFoldDB" id="A0AAN8JWY2"/>
<keyword evidence="2" id="KW-1185">Reference proteome</keyword>
<accession>A0AAN8JWY2</accession>
<evidence type="ECO:0000313" key="2">
    <source>
        <dbReference type="Proteomes" id="UP001347796"/>
    </source>
</evidence>
<dbReference type="EMBL" id="JAZGQO010000004">
    <property type="protein sequence ID" value="KAK6187367.1"/>
    <property type="molecule type" value="Genomic_DNA"/>
</dbReference>
<protein>
    <submittedName>
        <fullName evidence="1">Uncharacterized protein</fullName>
    </submittedName>
</protein>
<dbReference type="Proteomes" id="UP001347796">
    <property type="component" value="Unassembled WGS sequence"/>
</dbReference>
<proteinExistence type="predicted"/>